<dbReference type="SUPFAM" id="SSF47240">
    <property type="entry name" value="Ferritin-like"/>
    <property type="match status" value="1"/>
</dbReference>
<dbReference type="RefSeq" id="WP_067381706.1">
    <property type="nucleotide sequence ID" value="NZ_CP015839.1"/>
</dbReference>
<accession>A0A1A9EZD2</accession>
<dbReference type="Proteomes" id="UP000078070">
    <property type="component" value="Chromosome"/>
</dbReference>
<evidence type="ECO:0000256" key="1">
    <source>
        <dbReference type="ARBA" id="ARBA00023002"/>
    </source>
</evidence>
<dbReference type="OrthoDB" id="9806768at2"/>
<dbReference type="InterPro" id="IPR003430">
    <property type="entry name" value="Phenol_Hydrox"/>
</dbReference>
<dbReference type="KEGG" id="mars:A8C75_10395"/>
<dbReference type="InterPro" id="IPR009078">
    <property type="entry name" value="Ferritin-like_SF"/>
</dbReference>
<proteinExistence type="predicted"/>
<dbReference type="Gene3D" id="1.10.620.20">
    <property type="entry name" value="Ribonucleotide Reductase, subunit A"/>
    <property type="match status" value="1"/>
</dbReference>
<dbReference type="AlphaFoldDB" id="A0A1A9EZD2"/>
<dbReference type="InterPro" id="IPR012348">
    <property type="entry name" value="RNR-like"/>
</dbReference>
<dbReference type="STRING" id="1821621.A8C75_10395"/>
<sequence>MSVEIKTSTLEPVRNTFANIERRFGDKPATRYQEATYDLQAETNYHYRPLWQPEFELNDKGRTAIEMQDWYAFKDPRQYYYGAYVGQRARMQEHAENNYAFFEKRNLAALLSDELRASLIRLLVPLRHVEHTANLNNMYGTAYGYGTAITQALLYDAMDRLGIAQYFSRIGLILDGNSGDALVEAKQLWLQDPLWQGMRALCEETLVTEDWFELFVAQDLVIDSLVSDLVYTQFDAWLAANGGQDVAMLTEFMQEWCKEHTRWVDAVLKIAAAESDANKVLLGQWVERWRGKAAEALAPVAQEMLGDDALAQSLAALDKRLAKAGIAGGNV</sequence>
<name>A0A1A9EZD2_9GAMM</name>
<evidence type="ECO:0000313" key="3">
    <source>
        <dbReference type="EMBL" id="ANG62853.1"/>
    </source>
</evidence>
<dbReference type="CDD" id="cd01058">
    <property type="entry name" value="AAMH_B"/>
    <property type="match status" value="1"/>
</dbReference>
<keyword evidence="1" id="KW-0560">Oxidoreductase</keyword>
<keyword evidence="2" id="KW-0503">Monooxygenase</keyword>
<reference evidence="4" key="1">
    <citation type="submission" date="2016-05" db="EMBL/GenBank/DDBJ databases">
        <authorList>
            <person name="Baek K."/>
            <person name="Yang S.-J."/>
        </authorList>
    </citation>
    <scope>NUCLEOTIDE SEQUENCE [LARGE SCALE GENOMIC DNA]</scope>
    <source>
        <strain evidence="4">ST58-10</strain>
    </source>
</reference>
<dbReference type="EMBL" id="CP015839">
    <property type="protein sequence ID" value="ANG62853.1"/>
    <property type="molecule type" value="Genomic_DNA"/>
</dbReference>
<evidence type="ECO:0000313" key="4">
    <source>
        <dbReference type="Proteomes" id="UP000078070"/>
    </source>
</evidence>
<dbReference type="GO" id="GO:0016709">
    <property type="term" value="F:oxidoreductase activity, acting on paired donors, with incorporation or reduction of molecular oxygen, NAD(P)H as one donor, and incorporation of one atom of oxygen"/>
    <property type="evidence" value="ECO:0007669"/>
    <property type="project" value="InterPro"/>
</dbReference>
<reference evidence="3 4" key="2">
    <citation type="journal article" date="2018" name="Int. J. Syst. Evol. Microbiol.">
        <title>Marinobacterium aestuarii sp. nov., a benzene-degrading marine bacterium isolated from estuary sediment.</title>
        <authorList>
            <person name="Bae S.S."/>
            <person name="Jung J."/>
            <person name="Chung D."/>
            <person name="Baek K."/>
        </authorList>
    </citation>
    <scope>NUCLEOTIDE SEQUENCE [LARGE SCALE GENOMIC DNA]</scope>
    <source>
        <strain evidence="3 4">ST58-10</strain>
    </source>
</reference>
<organism evidence="3 4">
    <name type="scientific">Marinobacterium aestuarii</name>
    <dbReference type="NCBI Taxonomy" id="1821621"/>
    <lineage>
        <taxon>Bacteria</taxon>
        <taxon>Pseudomonadati</taxon>
        <taxon>Pseudomonadota</taxon>
        <taxon>Gammaproteobacteria</taxon>
        <taxon>Oceanospirillales</taxon>
        <taxon>Oceanospirillaceae</taxon>
        <taxon>Marinobacterium</taxon>
    </lineage>
</organism>
<dbReference type="Pfam" id="PF02332">
    <property type="entry name" value="Phenol_Hydrox"/>
    <property type="match status" value="1"/>
</dbReference>
<dbReference type="InterPro" id="IPR012078">
    <property type="entry name" value="MP_mOase_hydro"/>
</dbReference>
<keyword evidence="4" id="KW-1185">Reference proteome</keyword>
<protein>
    <submittedName>
        <fullName evidence="3">Phenol hydroxylase</fullName>
    </submittedName>
</protein>
<dbReference type="PIRSF" id="PIRSF000040">
    <property type="entry name" value="MMOH_comp"/>
    <property type="match status" value="1"/>
</dbReference>
<gene>
    <name evidence="3" type="ORF">A8C75_10395</name>
</gene>
<evidence type="ECO:0000256" key="2">
    <source>
        <dbReference type="ARBA" id="ARBA00023033"/>
    </source>
</evidence>